<keyword evidence="1" id="KW-1133">Transmembrane helix</keyword>
<organism evidence="2">
    <name type="scientific">Candidatus Methanofastidiosum methylothiophilum</name>
    <dbReference type="NCBI Taxonomy" id="1705564"/>
    <lineage>
        <taxon>Archaea</taxon>
        <taxon>Methanobacteriati</taxon>
        <taxon>Methanobacteriota</taxon>
        <taxon>Stenosarchaea group</taxon>
        <taxon>Candidatus Methanofastidiosia</taxon>
        <taxon>Candidatus Methanofastidiosales</taxon>
        <taxon>Candidatus Methanofastidiosaceae</taxon>
        <taxon>Candidatus Methanofastidiosum</taxon>
    </lineage>
</organism>
<evidence type="ECO:0000313" key="2">
    <source>
        <dbReference type="EMBL" id="KYC57715.1"/>
    </source>
</evidence>
<proteinExistence type="predicted"/>
<comment type="caution">
    <text evidence="2">The sequence shown here is derived from an EMBL/GenBank/DDBJ whole genome shotgun (WGS) entry which is preliminary data.</text>
</comment>
<reference evidence="2" key="1">
    <citation type="journal article" date="2016" name="ISME J.">
        <title>Chasing the elusive Euryarchaeota class WSA2: genomes reveal a uniquely fastidious methyl-reducing methanogen.</title>
        <authorList>
            <person name="Nobu M.K."/>
            <person name="Narihiro T."/>
            <person name="Kuroda K."/>
            <person name="Mei R."/>
            <person name="Liu W.T."/>
        </authorList>
    </citation>
    <scope>NUCLEOTIDE SEQUENCE [LARGE SCALE GENOMIC DNA]</scope>
    <source>
        <strain evidence="2">ADurb1213_Bin02801</strain>
    </source>
</reference>
<name>A0A150JKF3_9EURY</name>
<keyword evidence="1" id="KW-0472">Membrane</keyword>
<gene>
    <name evidence="2" type="ORF">APG09_00960</name>
</gene>
<evidence type="ECO:0000256" key="1">
    <source>
        <dbReference type="SAM" id="Phobius"/>
    </source>
</evidence>
<protein>
    <submittedName>
        <fullName evidence="2">Uncharacterized protein</fullName>
    </submittedName>
</protein>
<sequence length="221" mass="25380">MNTVLPTTHESELILRGKLYKLNEVEKALRDLLDPEILEHFTHEYRIPLDILTEFCARQINPSIEPQYRKEDYDKALMYMGLFALTAPFTLGSLGVKFVAKNGNEYPNTTPLNLNKYAQEIIFTSVAEKLKVPRKNGNAVKVFQLTENARNHVTGEINITLQHFLNPKLNKLRDELDLIPISMRQAALELMRTTDEVIANTSLDTDKKERPHIKKPIKVIV</sequence>
<accession>A0A150JKF3</accession>
<keyword evidence="1" id="KW-0812">Transmembrane</keyword>
<feature type="transmembrane region" description="Helical" evidence="1">
    <location>
        <begin position="76"/>
        <end position="100"/>
    </location>
</feature>
<dbReference type="AlphaFoldDB" id="A0A150JKF3"/>
<dbReference type="EMBL" id="LNJE01000010">
    <property type="protein sequence ID" value="KYC57715.1"/>
    <property type="molecule type" value="Genomic_DNA"/>
</dbReference>